<feature type="compositionally biased region" description="Basic and acidic residues" evidence="1">
    <location>
        <begin position="185"/>
        <end position="196"/>
    </location>
</feature>
<protein>
    <submittedName>
        <fullName evidence="2">Uncharacterized protein</fullName>
    </submittedName>
</protein>
<feature type="compositionally biased region" description="Polar residues" evidence="1">
    <location>
        <begin position="440"/>
        <end position="452"/>
    </location>
</feature>
<accession>A0A6N7PRV8</accession>
<evidence type="ECO:0000313" key="3">
    <source>
        <dbReference type="Proteomes" id="UP000440224"/>
    </source>
</evidence>
<feature type="region of interest" description="Disordered" evidence="1">
    <location>
        <begin position="183"/>
        <end position="211"/>
    </location>
</feature>
<feature type="compositionally biased region" description="Basic residues" evidence="1">
    <location>
        <begin position="316"/>
        <end position="330"/>
    </location>
</feature>
<gene>
    <name evidence="2" type="ORF">GF068_13650</name>
</gene>
<proteinExistence type="predicted"/>
<feature type="region of interest" description="Disordered" evidence="1">
    <location>
        <begin position="123"/>
        <end position="167"/>
    </location>
</feature>
<sequence length="452" mass="48790">MRRWDFFVAALVVAAFVAFVCVSTGCAASRDPLMARVFEAPNVIHVCVRPPNVPKNQASWAVTASGGPLTAPSEVDIARRNGLAVYVFDPNAPPRSAKLLPIPHHRLECPAPPKPRVVVAKVKEGEEKKEESKRPEPSKPKPRPIAKRSEWCPEAGQARRGGTGSRTCTRVVVRARTEPVVVVESPREVEPSRRCQDPGQTRRRGGTGSRNCTKVLVEDRMEPVVVAANRPPPVEPPVPKDPSEVEPGDVWQYETWRQTPEETARLERAYECIKGFCHSRHKNFQPNGGKKPAGKHDGQSLSTGSGGGASAPKTTVRTRTRPFGKPKGAKPKGGAGSGGAASAPKTSGDSGAGPYSHLEDHSSVGPGKDYTKAQKRRFLSENEARNGGALKDDRTGEPLVRPQKHQKGVSPPENEAHVDHRQPRSKGGPNSAANAEVRSRLNNLQKGSKTDP</sequence>
<reference evidence="2 3" key="1">
    <citation type="submission" date="2019-10" db="EMBL/GenBank/DDBJ databases">
        <title>A soil myxobacterium in the family Polyangiaceae.</title>
        <authorList>
            <person name="Li Y."/>
            <person name="Wang J."/>
        </authorList>
    </citation>
    <scope>NUCLEOTIDE SEQUENCE [LARGE SCALE GENOMIC DNA]</scope>
    <source>
        <strain evidence="2 3">DSM 14734</strain>
    </source>
</reference>
<feature type="compositionally biased region" description="Basic and acidic residues" evidence="1">
    <location>
        <begin position="378"/>
        <end position="396"/>
    </location>
</feature>
<dbReference type="EMBL" id="WJIE01000003">
    <property type="protein sequence ID" value="MRG92965.1"/>
    <property type="molecule type" value="Genomic_DNA"/>
</dbReference>
<name>A0A6N7PRV8_9BACT</name>
<feature type="compositionally biased region" description="Basic and acidic residues" evidence="1">
    <location>
        <begin position="123"/>
        <end position="139"/>
    </location>
</feature>
<feature type="compositionally biased region" description="Pro residues" evidence="1">
    <location>
        <begin position="230"/>
        <end position="240"/>
    </location>
</feature>
<dbReference type="OrthoDB" id="9802901at2"/>
<evidence type="ECO:0000256" key="1">
    <source>
        <dbReference type="SAM" id="MobiDB-lite"/>
    </source>
</evidence>
<feature type="region of interest" description="Disordered" evidence="1">
    <location>
        <begin position="279"/>
        <end position="452"/>
    </location>
</feature>
<keyword evidence="3" id="KW-1185">Reference proteome</keyword>
<dbReference type="AlphaFoldDB" id="A0A6N7PRV8"/>
<dbReference type="PROSITE" id="PS51257">
    <property type="entry name" value="PROKAR_LIPOPROTEIN"/>
    <property type="match status" value="1"/>
</dbReference>
<dbReference type="Proteomes" id="UP000440224">
    <property type="component" value="Unassembled WGS sequence"/>
</dbReference>
<feature type="region of interest" description="Disordered" evidence="1">
    <location>
        <begin position="223"/>
        <end position="253"/>
    </location>
</feature>
<dbReference type="RefSeq" id="WP_153819770.1">
    <property type="nucleotide sequence ID" value="NZ_WJIE01000003.1"/>
</dbReference>
<organism evidence="2 3">
    <name type="scientific">Polyangium spumosum</name>
    <dbReference type="NCBI Taxonomy" id="889282"/>
    <lineage>
        <taxon>Bacteria</taxon>
        <taxon>Pseudomonadati</taxon>
        <taxon>Myxococcota</taxon>
        <taxon>Polyangia</taxon>
        <taxon>Polyangiales</taxon>
        <taxon>Polyangiaceae</taxon>
        <taxon>Polyangium</taxon>
    </lineage>
</organism>
<comment type="caution">
    <text evidence="2">The sequence shown here is derived from an EMBL/GenBank/DDBJ whole genome shotgun (WGS) entry which is preliminary data.</text>
</comment>
<evidence type="ECO:0000313" key="2">
    <source>
        <dbReference type="EMBL" id="MRG92965.1"/>
    </source>
</evidence>